<feature type="transmembrane region" description="Helical" evidence="5">
    <location>
        <begin position="85"/>
        <end position="108"/>
    </location>
</feature>
<feature type="transmembrane region" description="Helical" evidence="5">
    <location>
        <begin position="31"/>
        <end position="48"/>
    </location>
</feature>
<dbReference type="Proteomes" id="UP000433577">
    <property type="component" value="Chromosome 3"/>
</dbReference>
<dbReference type="AlphaFoldDB" id="A0A7Z2JGW7"/>
<dbReference type="EMBL" id="CP046915">
    <property type="protein sequence ID" value="QGZ65077.1"/>
    <property type="molecule type" value="Genomic_DNA"/>
</dbReference>
<evidence type="ECO:0000256" key="2">
    <source>
        <dbReference type="ARBA" id="ARBA00022692"/>
    </source>
</evidence>
<sequence length="224" mass="24165">MGFLTCLMATFAVYAVNLRVYRRWRSVLTSPLILTPAVLIAGLYAARVPFDAYVHATRSLVWMMGPLTVALAVPIYQQREYIRRWWPALVVGTVVSGLVTMLVGVALARWFALPAAVAHSLIARSVSMPFAFVVTDELAGTRDLTTLFVVASGMAGIVIGDLLLVLMRLRTPHAHGATLGAVAQVAGVVRAHERGLPNGVMASLTMVFSGGFAVVFAPWVARLF</sequence>
<feature type="transmembrane region" description="Helical" evidence="5">
    <location>
        <begin position="60"/>
        <end position="79"/>
    </location>
</feature>
<keyword evidence="3 5" id="KW-1133">Transmembrane helix</keyword>
<keyword evidence="2 5" id="KW-0812">Transmembrane</keyword>
<gene>
    <name evidence="6" type="ORF">FAZ98_25150</name>
</gene>
<name>A0A7Z2JGW7_9BURK</name>
<keyword evidence="7" id="KW-1185">Reference proteome</keyword>
<keyword evidence="4 5" id="KW-0472">Membrane</keyword>
<accession>A0A7Z2JGW7</accession>
<dbReference type="InterPro" id="IPR007300">
    <property type="entry name" value="CidB/LrgB"/>
</dbReference>
<feature type="transmembrane region" description="Helical" evidence="5">
    <location>
        <begin position="200"/>
        <end position="221"/>
    </location>
</feature>
<dbReference type="Pfam" id="PF04172">
    <property type="entry name" value="LrgB"/>
    <property type="match status" value="1"/>
</dbReference>
<dbReference type="PANTHER" id="PTHR30249:SF16">
    <property type="entry name" value="INNER MEMBRANE PROTEIN"/>
    <property type="match status" value="1"/>
</dbReference>
<dbReference type="OrthoDB" id="9811701at2"/>
<proteinExistence type="predicted"/>
<evidence type="ECO:0000256" key="5">
    <source>
        <dbReference type="SAM" id="Phobius"/>
    </source>
</evidence>
<evidence type="ECO:0000313" key="6">
    <source>
        <dbReference type="EMBL" id="QGZ65077.1"/>
    </source>
</evidence>
<evidence type="ECO:0000256" key="4">
    <source>
        <dbReference type="ARBA" id="ARBA00023136"/>
    </source>
</evidence>
<evidence type="ECO:0000256" key="1">
    <source>
        <dbReference type="ARBA" id="ARBA00004141"/>
    </source>
</evidence>
<dbReference type="PANTHER" id="PTHR30249">
    <property type="entry name" value="PUTATIVE SEROTONIN TRANSPORTER"/>
    <property type="match status" value="1"/>
</dbReference>
<dbReference type="RefSeq" id="WP_158955140.1">
    <property type="nucleotide sequence ID" value="NZ_CP046915.1"/>
</dbReference>
<organism evidence="6 7">
    <name type="scientific">Paraburkholderia acidisoli</name>
    <dbReference type="NCBI Taxonomy" id="2571748"/>
    <lineage>
        <taxon>Bacteria</taxon>
        <taxon>Pseudomonadati</taxon>
        <taxon>Pseudomonadota</taxon>
        <taxon>Betaproteobacteria</taxon>
        <taxon>Burkholderiales</taxon>
        <taxon>Burkholderiaceae</taxon>
        <taxon>Paraburkholderia</taxon>
    </lineage>
</organism>
<dbReference type="GO" id="GO:0016020">
    <property type="term" value="C:membrane"/>
    <property type="evidence" value="ECO:0007669"/>
    <property type="project" value="UniProtKB-SubCell"/>
</dbReference>
<protein>
    <submittedName>
        <fullName evidence="6">LrgB family protein</fullName>
    </submittedName>
</protein>
<feature type="transmembrane region" description="Helical" evidence="5">
    <location>
        <begin position="146"/>
        <end position="166"/>
    </location>
</feature>
<evidence type="ECO:0000256" key="3">
    <source>
        <dbReference type="ARBA" id="ARBA00022989"/>
    </source>
</evidence>
<evidence type="ECO:0000313" key="7">
    <source>
        <dbReference type="Proteomes" id="UP000433577"/>
    </source>
</evidence>
<reference evidence="6 7" key="1">
    <citation type="submission" date="2019-12" db="EMBL/GenBank/DDBJ databases">
        <title>Paraburkholderia acidiphila 7Q-K02 sp. nov and Paraburkholderia acidisoli DHF22 sp. nov., two strains isolated from forest soil.</title>
        <authorList>
            <person name="Gao Z."/>
            <person name="Qiu L."/>
        </authorList>
    </citation>
    <scope>NUCLEOTIDE SEQUENCE [LARGE SCALE GENOMIC DNA]</scope>
    <source>
        <strain evidence="6 7">DHF22</strain>
    </source>
</reference>
<comment type="subcellular location">
    <subcellularLocation>
        <location evidence="1">Membrane</location>
        <topology evidence="1">Multi-pass membrane protein</topology>
    </subcellularLocation>
</comment>
<dbReference type="KEGG" id="pacs:FAZ98_25150"/>